<evidence type="ECO:0000313" key="4">
    <source>
        <dbReference type="Proteomes" id="UP001172155"/>
    </source>
</evidence>
<evidence type="ECO:0000259" key="2">
    <source>
        <dbReference type="Pfam" id="PF14040"/>
    </source>
</evidence>
<keyword evidence="1" id="KW-0732">Signal</keyword>
<dbReference type="InterPro" id="IPR029476">
    <property type="entry name" value="DNase_NucA_NucB"/>
</dbReference>
<feature type="signal peptide" evidence="1">
    <location>
        <begin position="1"/>
        <end position="21"/>
    </location>
</feature>
<gene>
    <name evidence="3" type="ORF">B0T18DRAFT_408468</name>
</gene>
<proteinExistence type="predicted"/>
<name>A0AA40F2W8_9PEZI</name>
<dbReference type="Pfam" id="PF14040">
    <property type="entry name" value="DNase_NucA_NucB"/>
    <property type="match status" value="1"/>
</dbReference>
<dbReference type="EMBL" id="JAUKUD010000003">
    <property type="protein sequence ID" value="KAK0750214.1"/>
    <property type="molecule type" value="Genomic_DNA"/>
</dbReference>
<dbReference type="AlphaFoldDB" id="A0AA40F2W8"/>
<organism evidence="3 4">
    <name type="scientific">Schizothecium vesticola</name>
    <dbReference type="NCBI Taxonomy" id="314040"/>
    <lineage>
        <taxon>Eukaryota</taxon>
        <taxon>Fungi</taxon>
        <taxon>Dikarya</taxon>
        <taxon>Ascomycota</taxon>
        <taxon>Pezizomycotina</taxon>
        <taxon>Sordariomycetes</taxon>
        <taxon>Sordariomycetidae</taxon>
        <taxon>Sordariales</taxon>
        <taxon>Schizotheciaceae</taxon>
        <taxon>Schizothecium</taxon>
    </lineage>
</organism>
<comment type="caution">
    <text evidence="3">The sequence shown here is derived from an EMBL/GenBank/DDBJ whole genome shotgun (WGS) entry which is preliminary data.</text>
</comment>
<evidence type="ECO:0000313" key="3">
    <source>
        <dbReference type="EMBL" id="KAK0750214.1"/>
    </source>
</evidence>
<reference evidence="3" key="1">
    <citation type="submission" date="2023-06" db="EMBL/GenBank/DDBJ databases">
        <title>Genome-scale phylogeny and comparative genomics of the fungal order Sordariales.</title>
        <authorList>
            <consortium name="Lawrence Berkeley National Laboratory"/>
            <person name="Hensen N."/>
            <person name="Bonometti L."/>
            <person name="Westerberg I."/>
            <person name="Brannstrom I.O."/>
            <person name="Guillou S."/>
            <person name="Cros-Aarteil S."/>
            <person name="Calhoun S."/>
            <person name="Haridas S."/>
            <person name="Kuo A."/>
            <person name="Mondo S."/>
            <person name="Pangilinan J."/>
            <person name="Riley R."/>
            <person name="LaButti K."/>
            <person name="Andreopoulos B."/>
            <person name="Lipzen A."/>
            <person name="Chen C."/>
            <person name="Yanf M."/>
            <person name="Daum C."/>
            <person name="Ng V."/>
            <person name="Clum A."/>
            <person name="Steindorff A."/>
            <person name="Ohm R."/>
            <person name="Martin F."/>
            <person name="Silar P."/>
            <person name="Natvig D."/>
            <person name="Lalanne C."/>
            <person name="Gautier V."/>
            <person name="Ament-velasquez S.L."/>
            <person name="Kruys A."/>
            <person name="Hutchinson M.I."/>
            <person name="Powell A.J."/>
            <person name="Barry K."/>
            <person name="Miller A.N."/>
            <person name="Grigoriev I.V."/>
            <person name="Debuchy R."/>
            <person name="Gladieux P."/>
            <person name="Thoren M.H."/>
            <person name="Johannesson H."/>
        </authorList>
    </citation>
    <scope>NUCLEOTIDE SEQUENCE</scope>
    <source>
        <strain evidence="3">SMH3187-1</strain>
    </source>
</reference>
<feature type="domain" description="Deoxyribonuclease NucA/NucB" evidence="2">
    <location>
        <begin position="257"/>
        <end position="355"/>
    </location>
</feature>
<evidence type="ECO:0000256" key="1">
    <source>
        <dbReference type="SAM" id="SignalP"/>
    </source>
</evidence>
<keyword evidence="4" id="KW-1185">Reference proteome</keyword>
<accession>A0AA40F2W8</accession>
<feature type="chain" id="PRO_5041212005" description="Deoxyribonuclease NucA/NucB domain-containing protein" evidence="1">
    <location>
        <begin position="22"/>
        <end position="522"/>
    </location>
</feature>
<dbReference type="Proteomes" id="UP001172155">
    <property type="component" value="Unassembled WGS sequence"/>
</dbReference>
<protein>
    <recommendedName>
        <fullName evidence="2">Deoxyribonuclease NucA/NucB domain-containing protein</fullName>
    </recommendedName>
</protein>
<sequence length="522" mass="56096">MPSSYHATFVSLVLWTALAQASLQPWHRDEDPRSSHFVELDLSFGSSSTASVDFSSLLSGFTDAQVSSSPNPLTNLFTRQGSTTCAYPVKCGSTWCCPSGMQCCNYPNCCPNTSNCRPDLPGYCCPKTAETCGGKFCTDAGAVCCTAHACPAGSVCNEVGGFKQCCKPGAVLCPNACCPPGHICGKSPGLCTKNQTEPEGCGSANNFLRRRGILEPRREAEFLDHCPMICDVKSRKDMPIWNIKRIQGETNELIESMCYGMHEKNKKGANLLDGEDILTFNGKGNRNQQVNCRKFCLQATVDRGIRMECDEYPPAVLNDGTYGQTRMCIEGYQNSGTQGPMLRWLIARCGLAKGAPVKVRIEGGCKGFNFSKKKREDHLQGFQRREEIVMSGSNATLRDPMGDGSLTYVALTTEELDDGHYDMTVSFDGPVHNVTVMDKYGEVYAVSTGSNGKANLSFDVTGGAGLPLAVIAYTEEAVSVSYTGKATAPPRTNSAGFSKGTAGGVGLRFIALAAVLALLCCF</sequence>